<keyword evidence="1" id="KW-1185">Reference proteome</keyword>
<sequence length="157" mass="18004">MSTAQLVDALRSSDSSLAAEHPKQSHQTSNLLLLDDQTLRRAAFAVERISELSATNFLEDDHDPWQGGFHERLIKTIKHSSFRTTGKTVLMLEGLKTLLIERAFNTRPLTYREEHWEDRLTLRLIDFTQRYMTISYPMEGLENSADDPDYHPSEGAV</sequence>
<dbReference type="Proteomes" id="UP000025227">
    <property type="component" value="Unplaced"/>
</dbReference>
<evidence type="ECO:0000313" key="1">
    <source>
        <dbReference type="Proteomes" id="UP000025227"/>
    </source>
</evidence>
<proteinExistence type="predicted"/>
<accession>A0A7I4YW74</accession>
<evidence type="ECO:0000313" key="2">
    <source>
        <dbReference type="WBParaSite" id="HCON_00149340-00001"/>
    </source>
</evidence>
<name>A0A7I4YW74_HAECO</name>
<dbReference type="WBParaSite" id="HCON_00149340-00001">
    <property type="protein sequence ID" value="HCON_00149340-00001"/>
    <property type="gene ID" value="HCON_00149340"/>
</dbReference>
<organism evidence="1 2">
    <name type="scientific">Haemonchus contortus</name>
    <name type="common">Barber pole worm</name>
    <dbReference type="NCBI Taxonomy" id="6289"/>
    <lineage>
        <taxon>Eukaryota</taxon>
        <taxon>Metazoa</taxon>
        <taxon>Ecdysozoa</taxon>
        <taxon>Nematoda</taxon>
        <taxon>Chromadorea</taxon>
        <taxon>Rhabditida</taxon>
        <taxon>Rhabditina</taxon>
        <taxon>Rhabditomorpha</taxon>
        <taxon>Strongyloidea</taxon>
        <taxon>Trichostrongylidae</taxon>
        <taxon>Haemonchus</taxon>
    </lineage>
</organism>
<reference evidence="2" key="1">
    <citation type="submission" date="2020-12" db="UniProtKB">
        <authorList>
            <consortium name="WormBaseParasite"/>
        </authorList>
    </citation>
    <scope>IDENTIFICATION</scope>
    <source>
        <strain evidence="2">MHco3</strain>
    </source>
</reference>
<protein>
    <submittedName>
        <fullName evidence="2">Transposase</fullName>
    </submittedName>
</protein>
<dbReference type="OrthoDB" id="5871302at2759"/>
<dbReference type="AlphaFoldDB" id="A0A7I4YW74"/>